<feature type="chain" id="PRO_5019396981" description="DNRLRE domain-containing protein" evidence="1">
    <location>
        <begin position="27"/>
        <end position="893"/>
    </location>
</feature>
<accession>A0A428W898</accession>
<gene>
    <name evidence="2" type="ORF">DMA12_30200</name>
</gene>
<dbReference type="Proteomes" id="UP000286716">
    <property type="component" value="Unassembled WGS sequence"/>
</dbReference>
<dbReference type="RefSeq" id="WP_020645304.1">
    <property type="nucleotide sequence ID" value="NZ_QHHU01000046.1"/>
</dbReference>
<dbReference type="InterPro" id="IPR013783">
    <property type="entry name" value="Ig-like_fold"/>
</dbReference>
<name>A0A428W898_AMYBA</name>
<reference evidence="2 3" key="1">
    <citation type="submission" date="2018-05" db="EMBL/GenBank/DDBJ databases">
        <title>Evolution of GPA BGCs.</title>
        <authorList>
            <person name="Waglechner N."/>
            <person name="Wright G.D."/>
        </authorList>
    </citation>
    <scope>NUCLEOTIDE SEQUENCE [LARGE SCALE GENOMIC DNA]</scope>
    <source>
        <strain evidence="2 3">DSM 5908</strain>
    </source>
</reference>
<keyword evidence="1" id="KW-0732">Signal</keyword>
<dbReference type="EMBL" id="QHHU01000046">
    <property type="protein sequence ID" value="RSM39342.1"/>
    <property type="molecule type" value="Genomic_DNA"/>
</dbReference>
<proteinExistence type="predicted"/>
<evidence type="ECO:0008006" key="4">
    <source>
        <dbReference type="Google" id="ProtNLM"/>
    </source>
</evidence>
<evidence type="ECO:0000313" key="3">
    <source>
        <dbReference type="Proteomes" id="UP000286716"/>
    </source>
</evidence>
<keyword evidence="3" id="KW-1185">Reference proteome</keyword>
<feature type="signal peptide" evidence="1">
    <location>
        <begin position="1"/>
        <end position="26"/>
    </location>
</feature>
<dbReference type="AlphaFoldDB" id="A0A428W898"/>
<evidence type="ECO:0000313" key="2">
    <source>
        <dbReference type="EMBL" id="RSM39342.1"/>
    </source>
</evidence>
<organism evidence="2 3">
    <name type="scientific">Amycolatopsis balhimycina DSM 5908</name>
    <dbReference type="NCBI Taxonomy" id="1081091"/>
    <lineage>
        <taxon>Bacteria</taxon>
        <taxon>Bacillati</taxon>
        <taxon>Actinomycetota</taxon>
        <taxon>Actinomycetes</taxon>
        <taxon>Pseudonocardiales</taxon>
        <taxon>Pseudonocardiaceae</taxon>
        <taxon>Amycolatopsis</taxon>
    </lineage>
</organism>
<protein>
    <recommendedName>
        <fullName evidence="4">DNRLRE domain-containing protein</fullName>
    </recommendedName>
</protein>
<evidence type="ECO:0000256" key="1">
    <source>
        <dbReference type="SAM" id="SignalP"/>
    </source>
</evidence>
<comment type="caution">
    <text evidence="2">The sequence shown here is derived from an EMBL/GenBank/DDBJ whole genome shotgun (WGS) entry which is preliminary data.</text>
</comment>
<dbReference type="Gene3D" id="2.60.40.10">
    <property type="entry name" value="Immunoglobulins"/>
    <property type="match status" value="1"/>
</dbReference>
<dbReference type="OrthoDB" id="3439746at2"/>
<sequence>MRKVILLPAVLIAGSISVLTAPAASAADGFVPSTTVARASWGYVEAATPTTAHAGGAGDAPVGTTLRGAKGARSFFTFDVARFKGTHVVSAAVTAKETRAGDCGYRSLELWRTAPFTSGSSWLKPPAELERLATAGKPASGCLVEDTRFDVTAALAAAATRGDARLTLELRVPAGREFDPRYARDFANDVGLLVSYNSAPAAPTALKNNKFDCDPRSPGRYLNPNRVDFTPSVVMAGNFTDPDAGDELTARYELWPVQDPSARRVLDVPVYSGGSSEALVKSEDLTEGTTYAWHARGNDGTDVSPWSQKCYFTVDRAVPNAPAVTSDVYRTDVPGEQGDVGVPGQFTFSANGSGDVVAYEYSISPFGSVGTKTVAPEHPGGPVTVTWAPEQSGWTYLYAVAIDRAGNRSPYLSAGFSVRESRPDVWSVLYPQGWTNLDGGVGVPGVFTFSPMTLPDVVEYRYRLDDGPTLNVPADSEGKGAATVTPQSGGFHKLYVRSKTASGYVGAERVYQFQVDDMPTVTGADGLILLGAPRTMTLVPRAAGVTSYDYAFDINAGSAGQFKPLQAGPDGTAAITWTPDRRDYFQMRIRSHSGTAAPTLERTVHLSIDDAAPKVTVTGGAYLGDAAEATFSTRLPGVVQYRYWFSGNEGPYTVPARADGTAVVSWTPKEAGWQSVWVEASTATGITSGQGSGAVYVHDQPDITSPDFPEFGSVPGHPGRFDLVAHQPGAVEFVYQLAGEEKSLPVGPDGRASFSWNPPGFDSYQLTVRTRNAAGELSGSETYSFSVFSQPIVTSAEYPEGEMSGAPGVAGTFRFATESDSVTSYDYTFSGPSEDESGTVAAGPDGTATLSWTPKESGFYFLTVSHRYGTGGYKTERNYLFLVGSGTESGSTD</sequence>
<dbReference type="GO" id="GO:0005975">
    <property type="term" value="P:carbohydrate metabolic process"/>
    <property type="evidence" value="ECO:0007669"/>
    <property type="project" value="UniProtKB-ARBA"/>
</dbReference>